<sequence length="136" mass="14674">MNMNSLRKIGAALAAAVTFSVVAGAGAAQTPLGVWLTPPDRKGQVAHVETERCGDAYCGSIVRAFDSDGEPVMTPNVGKRVFWDLTKIEGNTYGGMAWVPAHDRTYNAKMTVKGDELTVKGCVLMICQSQVWKRVQ</sequence>
<evidence type="ECO:0000256" key="1">
    <source>
        <dbReference type="SAM" id="SignalP"/>
    </source>
</evidence>
<feature type="chain" id="PRO_5011508706" evidence="1">
    <location>
        <begin position="24"/>
        <end position="136"/>
    </location>
</feature>
<keyword evidence="4" id="KW-1185">Reference proteome</keyword>
<keyword evidence="1" id="KW-0732">Signal</keyword>
<evidence type="ECO:0000313" key="4">
    <source>
        <dbReference type="Proteomes" id="UP000198893"/>
    </source>
</evidence>
<evidence type="ECO:0000313" key="3">
    <source>
        <dbReference type="EMBL" id="SEO04162.1"/>
    </source>
</evidence>
<dbReference type="PANTHER" id="PTHR36919">
    <property type="entry name" value="BLR1215 PROTEIN"/>
    <property type="match status" value="1"/>
</dbReference>
<gene>
    <name evidence="3" type="ORF">SAMN04490248_101131</name>
</gene>
<dbReference type="Proteomes" id="UP000198893">
    <property type="component" value="Unassembled WGS sequence"/>
</dbReference>
<reference evidence="3 4" key="1">
    <citation type="submission" date="2016-10" db="EMBL/GenBank/DDBJ databases">
        <authorList>
            <person name="de Groot N.N."/>
        </authorList>
    </citation>
    <scope>NUCLEOTIDE SEQUENCE [LARGE SCALE GENOMIC DNA]</scope>
    <source>
        <strain evidence="3 4">DSM 27842</strain>
    </source>
</reference>
<dbReference type="OrthoDB" id="9811671at2"/>
<dbReference type="AlphaFoldDB" id="A0A1H8LG33"/>
<evidence type="ECO:0000259" key="2">
    <source>
        <dbReference type="Pfam" id="PF09917"/>
    </source>
</evidence>
<name>A0A1H8LG33_9RHOB</name>
<dbReference type="RefSeq" id="WP_093114701.1">
    <property type="nucleotide sequence ID" value="NZ_FODS01000001.1"/>
</dbReference>
<dbReference type="InterPro" id="IPR019223">
    <property type="entry name" value="DUF2147"/>
</dbReference>
<proteinExistence type="predicted"/>
<feature type="signal peptide" evidence="1">
    <location>
        <begin position="1"/>
        <end position="23"/>
    </location>
</feature>
<accession>A0A1H8LG33</accession>
<feature type="domain" description="DUF2147" evidence="2">
    <location>
        <begin position="33"/>
        <end position="134"/>
    </location>
</feature>
<organism evidence="3 4">
    <name type="scientific">Salinihabitans flavidus</name>
    <dbReference type="NCBI Taxonomy" id="569882"/>
    <lineage>
        <taxon>Bacteria</taxon>
        <taxon>Pseudomonadati</taxon>
        <taxon>Pseudomonadota</taxon>
        <taxon>Alphaproteobacteria</taxon>
        <taxon>Rhodobacterales</taxon>
        <taxon>Roseobacteraceae</taxon>
        <taxon>Salinihabitans</taxon>
    </lineage>
</organism>
<dbReference type="PANTHER" id="PTHR36919:SF2">
    <property type="entry name" value="BLL6627 PROTEIN"/>
    <property type="match status" value="1"/>
</dbReference>
<dbReference type="Gene3D" id="2.40.128.520">
    <property type="match status" value="1"/>
</dbReference>
<dbReference type="EMBL" id="FODS01000001">
    <property type="protein sequence ID" value="SEO04162.1"/>
    <property type="molecule type" value="Genomic_DNA"/>
</dbReference>
<dbReference type="Pfam" id="PF09917">
    <property type="entry name" value="DUF2147"/>
    <property type="match status" value="1"/>
</dbReference>
<protein>
    <submittedName>
        <fullName evidence="3">Uncharacterized conserved protein, DUF2147 family</fullName>
    </submittedName>
</protein>